<keyword evidence="2" id="KW-1185">Reference proteome</keyword>
<dbReference type="STRING" id="436010.A0A165ZL56"/>
<name>A0A165ZL56_9AGAM</name>
<dbReference type="OrthoDB" id="5340163at2759"/>
<proteinExistence type="predicted"/>
<dbReference type="Proteomes" id="UP000076532">
    <property type="component" value="Unassembled WGS sequence"/>
</dbReference>
<protein>
    <recommendedName>
        <fullName evidence="3">DUF4238 domain-containing protein</fullName>
    </recommendedName>
</protein>
<dbReference type="EMBL" id="KV417675">
    <property type="protein sequence ID" value="KZP10701.1"/>
    <property type="molecule type" value="Genomic_DNA"/>
</dbReference>
<evidence type="ECO:0000313" key="1">
    <source>
        <dbReference type="EMBL" id="KZP10701.1"/>
    </source>
</evidence>
<evidence type="ECO:0008006" key="3">
    <source>
        <dbReference type="Google" id="ProtNLM"/>
    </source>
</evidence>
<accession>A0A165ZL56</accession>
<dbReference type="AlphaFoldDB" id="A0A165ZL56"/>
<reference evidence="1 2" key="1">
    <citation type="journal article" date="2016" name="Mol. Biol. Evol.">
        <title>Comparative Genomics of Early-Diverging Mushroom-Forming Fungi Provides Insights into the Origins of Lignocellulose Decay Capabilities.</title>
        <authorList>
            <person name="Nagy L.G."/>
            <person name="Riley R."/>
            <person name="Tritt A."/>
            <person name="Adam C."/>
            <person name="Daum C."/>
            <person name="Floudas D."/>
            <person name="Sun H."/>
            <person name="Yadav J.S."/>
            <person name="Pangilinan J."/>
            <person name="Larsson K.H."/>
            <person name="Matsuura K."/>
            <person name="Barry K."/>
            <person name="Labutti K."/>
            <person name="Kuo R."/>
            <person name="Ohm R.A."/>
            <person name="Bhattacharya S.S."/>
            <person name="Shirouzu T."/>
            <person name="Yoshinaga Y."/>
            <person name="Martin F.M."/>
            <person name="Grigoriev I.V."/>
            <person name="Hibbett D.S."/>
        </authorList>
    </citation>
    <scope>NUCLEOTIDE SEQUENCE [LARGE SCALE GENOMIC DNA]</scope>
    <source>
        <strain evidence="1 2">CBS 109695</strain>
    </source>
</reference>
<organism evidence="1 2">
    <name type="scientific">Athelia psychrophila</name>
    <dbReference type="NCBI Taxonomy" id="1759441"/>
    <lineage>
        <taxon>Eukaryota</taxon>
        <taxon>Fungi</taxon>
        <taxon>Dikarya</taxon>
        <taxon>Basidiomycota</taxon>
        <taxon>Agaricomycotina</taxon>
        <taxon>Agaricomycetes</taxon>
        <taxon>Agaricomycetidae</taxon>
        <taxon>Atheliales</taxon>
        <taxon>Atheliaceae</taxon>
        <taxon>Athelia</taxon>
    </lineage>
</organism>
<evidence type="ECO:0000313" key="2">
    <source>
        <dbReference type="Proteomes" id="UP000076532"/>
    </source>
</evidence>
<dbReference type="Pfam" id="PF14022">
    <property type="entry name" value="DUF4238"/>
    <property type="match status" value="1"/>
</dbReference>
<gene>
    <name evidence="1" type="ORF">FIBSPDRAFT_989509</name>
</gene>
<dbReference type="InterPro" id="IPR025332">
    <property type="entry name" value="DUF4238"/>
</dbReference>
<sequence length="570" mass="64359">MTSKPTASKALPLKDQYQHYIPRFILRRYQVGPVKSKAERNKEYRRTRIIPEYVLYYDIQTATLDTRPIGEVYGVYGLYKDATNAEDVNELEKKLSVLEADAAKILLDLHSIPGRTEYAIKRTELECLRKFLFLMHYRKDALAQSYFQADHPENKPIRAWIEHFQAKHKLATATDAWLHGLRYYLFTPHSQIMQHAVEGTKNGELLIKMASGADIPHDIDATHYHSLAYQAQGDAFSCIWEASDGEEFILTDNGFGLWEGLLNGVPDAHRIFVVSPRFAIVLRSSFMRPDVPHVLRPQITSNLATIQQGPPAVAYSTGLSVIRSDQDLETYRASEQAKSDLFTFQINKLTPSQTHSINAVLLKNARSDGAVTFLSKACMLNTARTFCASFLNLPDRSKYQPLIHILNEVDIELFTLLMKICTGQDDHKSKHNRVLAVFRLLHREEPVICEFYLRYIQLSKAAIARYITRAGALADASDDRHGGPVSRMQLIPSIPGDGSDDTLAGTVDLLRSLGIPDPNENPLDILEHEVAAMSLLNWAIQEPARLAAFRERVALLKVKAPSQPLLRDPM</sequence>